<dbReference type="InterPro" id="IPR036457">
    <property type="entry name" value="PPM-type-like_dom_sf"/>
</dbReference>
<proteinExistence type="predicted"/>
<protein>
    <submittedName>
        <fullName evidence="2">Stp1/IreP family PP2C-type Ser/Thr phosphatase</fullName>
    </submittedName>
</protein>
<gene>
    <name evidence="2" type="ORF">H8S23_11920</name>
</gene>
<dbReference type="Pfam" id="PF13672">
    <property type="entry name" value="PP2C_2"/>
    <property type="match status" value="1"/>
</dbReference>
<dbReference type="EMBL" id="JACONZ010000004">
    <property type="protein sequence ID" value="MBC5582215.1"/>
    <property type="molecule type" value="Genomic_DNA"/>
</dbReference>
<accession>A0A923L1F9</accession>
<evidence type="ECO:0000313" key="2">
    <source>
        <dbReference type="EMBL" id="MBC5582215.1"/>
    </source>
</evidence>
<dbReference type="Gene3D" id="3.60.40.10">
    <property type="entry name" value="PPM-type phosphatase domain"/>
    <property type="match status" value="1"/>
</dbReference>
<dbReference type="Proteomes" id="UP000659630">
    <property type="component" value="Unassembled WGS sequence"/>
</dbReference>
<comment type="caution">
    <text evidence="2">The sequence shown here is derived from an EMBL/GenBank/DDBJ whole genome shotgun (WGS) entry which is preliminary data.</text>
</comment>
<sequence length="247" mass="26478">MKIVGKTDIGKRRTENQDNYRAGRQSDDTIWAVVCDGMGGARGGAVASSVAVSVLEEEFVRGLLPGLHSAAIRELMEQAAQHANREIYDLACADPSKRGMGTTLVALVLKNGLAHIVHAGDSRAYLYRSGRLERLTRDHSMVQEMVENGSLTPEEAEVHPNKNLITRAVGVNPELLVEYGERQALPGDILLLCSDGLTNFTSEEELCDILGGSEFFGAADAMIDAALAAGGQDNITAVLIKVEATED</sequence>
<dbReference type="PANTHER" id="PTHR47992">
    <property type="entry name" value="PROTEIN PHOSPHATASE"/>
    <property type="match status" value="1"/>
</dbReference>
<evidence type="ECO:0000313" key="3">
    <source>
        <dbReference type="Proteomes" id="UP000659630"/>
    </source>
</evidence>
<dbReference type="PROSITE" id="PS51746">
    <property type="entry name" value="PPM_2"/>
    <property type="match status" value="1"/>
</dbReference>
<evidence type="ECO:0000259" key="1">
    <source>
        <dbReference type="PROSITE" id="PS51746"/>
    </source>
</evidence>
<dbReference type="InterPro" id="IPR015655">
    <property type="entry name" value="PP2C"/>
</dbReference>
<dbReference type="InterPro" id="IPR001932">
    <property type="entry name" value="PPM-type_phosphatase-like_dom"/>
</dbReference>
<feature type="domain" description="PPM-type phosphatase" evidence="1">
    <location>
        <begin position="3"/>
        <end position="242"/>
    </location>
</feature>
<organism evidence="2 3">
    <name type="scientific">Anaerofilum hominis</name>
    <dbReference type="NCBI Taxonomy" id="2763016"/>
    <lineage>
        <taxon>Bacteria</taxon>
        <taxon>Bacillati</taxon>
        <taxon>Bacillota</taxon>
        <taxon>Clostridia</taxon>
        <taxon>Eubacteriales</taxon>
        <taxon>Oscillospiraceae</taxon>
        <taxon>Anaerofilum</taxon>
    </lineage>
</organism>
<dbReference type="NCBIfam" id="NF033484">
    <property type="entry name" value="Stp1_PP2C_phos"/>
    <property type="match status" value="1"/>
</dbReference>
<name>A0A923L1F9_9FIRM</name>
<dbReference type="RefSeq" id="WP_186888626.1">
    <property type="nucleotide sequence ID" value="NZ_JACONZ010000004.1"/>
</dbReference>
<dbReference type="SMART" id="SM00332">
    <property type="entry name" value="PP2Cc"/>
    <property type="match status" value="1"/>
</dbReference>
<keyword evidence="3" id="KW-1185">Reference proteome</keyword>
<dbReference type="GO" id="GO:0004722">
    <property type="term" value="F:protein serine/threonine phosphatase activity"/>
    <property type="evidence" value="ECO:0007669"/>
    <property type="project" value="InterPro"/>
</dbReference>
<reference evidence="2" key="1">
    <citation type="submission" date="2020-08" db="EMBL/GenBank/DDBJ databases">
        <title>Genome public.</title>
        <authorList>
            <person name="Liu C."/>
            <person name="Sun Q."/>
        </authorList>
    </citation>
    <scope>NUCLEOTIDE SEQUENCE</scope>
    <source>
        <strain evidence="2">BX8</strain>
    </source>
</reference>
<dbReference type="AlphaFoldDB" id="A0A923L1F9"/>
<dbReference type="SMART" id="SM00331">
    <property type="entry name" value="PP2C_SIG"/>
    <property type="match status" value="1"/>
</dbReference>
<dbReference type="CDD" id="cd00143">
    <property type="entry name" value="PP2Cc"/>
    <property type="match status" value="1"/>
</dbReference>
<dbReference type="SUPFAM" id="SSF81606">
    <property type="entry name" value="PP2C-like"/>
    <property type="match status" value="1"/>
</dbReference>